<dbReference type="OrthoDB" id="9790282at2"/>
<accession>A0A1X6YJP7</accession>
<evidence type="ECO:0000256" key="3">
    <source>
        <dbReference type="ARBA" id="ARBA00023315"/>
    </source>
</evidence>
<organism evidence="5 6">
    <name type="scientific">Roseovarius albus</name>
    <dbReference type="NCBI Taxonomy" id="1247867"/>
    <lineage>
        <taxon>Bacteria</taxon>
        <taxon>Pseudomonadati</taxon>
        <taxon>Pseudomonadota</taxon>
        <taxon>Alphaproteobacteria</taxon>
        <taxon>Rhodobacterales</taxon>
        <taxon>Roseobacteraceae</taxon>
        <taxon>Roseovarius</taxon>
    </lineage>
</organism>
<evidence type="ECO:0000313" key="6">
    <source>
        <dbReference type="Proteomes" id="UP000193061"/>
    </source>
</evidence>
<comment type="catalytic activity">
    <reaction evidence="4">
        <text>L-phenylalanyl-tRNA(Phe) + an N-terminal L-alpha-aminoacyl-[protein] = an N-terminal L-phenylalanyl-L-alpha-aminoacyl-[protein] + tRNA(Phe)</text>
        <dbReference type="Rhea" id="RHEA:43632"/>
        <dbReference type="Rhea" id="RHEA-COMP:9668"/>
        <dbReference type="Rhea" id="RHEA-COMP:9699"/>
        <dbReference type="Rhea" id="RHEA-COMP:10636"/>
        <dbReference type="Rhea" id="RHEA-COMP:10637"/>
        <dbReference type="ChEBI" id="CHEBI:78442"/>
        <dbReference type="ChEBI" id="CHEBI:78531"/>
        <dbReference type="ChEBI" id="CHEBI:78597"/>
        <dbReference type="ChEBI" id="CHEBI:83561"/>
        <dbReference type="EC" id="2.3.2.6"/>
    </reaction>
</comment>
<comment type="catalytic activity">
    <reaction evidence="4">
        <text>N-terminal L-lysyl-[protein] + L-leucyl-tRNA(Leu) = N-terminal L-leucyl-L-lysyl-[protein] + tRNA(Leu) + H(+)</text>
        <dbReference type="Rhea" id="RHEA:12340"/>
        <dbReference type="Rhea" id="RHEA-COMP:9613"/>
        <dbReference type="Rhea" id="RHEA-COMP:9622"/>
        <dbReference type="Rhea" id="RHEA-COMP:12670"/>
        <dbReference type="Rhea" id="RHEA-COMP:12671"/>
        <dbReference type="ChEBI" id="CHEBI:15378"/>
        <dbReference type="ChEBI" id="CHEBI:65249"/>
        <dbReference type="ChEBI" id="CHEBI:78442"/>
        <dbReference type="ChEBI" id="CHEBI:78494"/>
        <dbReference type="ChEBI" id="CHEBI:133043"/>
        <dbReference type="EC" id="2.3.2.6"/>
    </reaction>
</comment>
<dbReference type="InterPro" id="IPR016181">
    <property type="entry name" value="Acyl_CoA_acyltransferase"/>
</dbReference>
<proteinExistence type="inferred from homology"/>
<dbReference type="Gene3D" id="3.30.70.3550">
    <property type="entry name" value="Leucyl/phenylalanyl-tRNA-protein transferase, N-terminal domain"/>
    <property type="match status" value="1"/>
</dbReference>
<evidence type="ECO:0000313" key="5">
    <source>
        <dbReference type="EMBL" id="SLN22446.1"/>
    </source>
</evidence>
<dbReference type="GO" id="GO:0005737">
    <property type="term" value="C:cytoplasm"/>
    <property type="evidence" value="ECO:0007669"/>
    <property type="project" value="UniProtKB-SubCell"/>
</dbReference>
<keyword evidence="1 4" id="KW-0963">Cytoplasm</keyword>
<dbReference type="GO" id="GO:0030163">
    <property type="term" value="P:protein catabolic process"/>
    <property type="evidence" value="ECO:0007669"/>
    <property type="project" value="UniProtKB-UniRule"/>
</dbReference>
<dbReference type="Proteomes" id="UP000193061">
    <property type="component" value="Unassembled WGS sequence"/>
</dbReference>
<dbReference type="HAMAP" id="MF_00688">
    <property type="entry name" value="Leu_Phe_trans"/>
    <property type="match status" value="1"/>
</dbReference>
<dbReference type="AlphaFoldDB" id="A0A1X6YJP7"/>
<keyword evidence="3 4" id="KW-0012">Acyltransferase</keyword>
<name>A0A1X6YJP7_9RHOB</name>
<evidence type="ECO:0000256" key="4">
    <source>
        <dbReference type="HAMAP-Rule" id="MF_00688"/>
    </source>
</evidence>
<dbReference type="Gene3D" id="3.40.630.70">
    <property type="entry name" value="Leucyl/phenylalanyl-tRNA-protein transferase, C-terminal domain"/>
    <property type="match status" value="1"/>
</dbReference>
<gene>
    <name evidence="4 5" type="primary">aat</name>
    <name evidence="5" type="ORF">ROA7450_00843</name>
</gene>
<dbReference type="EC" id="2.3.2.6" evidence="4"/>
<comment type="subcellular location">
    <subcellularLocation>
        <location evidence="4">Cytoplasm</location>
    </subcellularLocation>
</comment>
<dbReference type="InterPro" id="IPR004616">
    <property type="entry name" value="Leu/Phe-tRNA_Trfase"/>
</dbReference>
<dbReference type="PANTHER" id="PTHR30098:SF2">
    <property type="entry name" value="LEUCYL_PHENYLALANYL-TRNA--PROTEIN TRANSFERASE"/>
    <property type="match status" value="1"/>
</dbReference>
<dbReference type="NCBIfam" id="TIGR00667">
    <property type="entry name" value="aat"/>
    <property type="match status" value="1"/>
</dbReference>
<dbReference type="FunFam" id="3.40.630.70:FF:000001">
    <property type="entry name" value="Leucyl/phenylalanyl-tRNA--protein transferase"/>
    <property type="match status" value="1"/>
</dbReference>
<dbReference type="EMBL" id="FWFX01000002">
    <property type="protein sequence ID" value="SLN22446.1"/>
    <property type="molecule type" value="Genomic_DNA"/>
</dbReference>
<dbReference type="Pfam" id="PF03588">
    <property type="entry name" value="Leu_Phe_trans"/>
    <property type="match status" value="1"/>
</dbReference>
<dbReference type="PANTHER" id="PTHR30098">
    <property type="entry name" value="LEUCYL/PHENYLALANYL-TRNA--PROTEIN TRANSFERASE"/>
    <property type="match status" value="1"/>
</dbReference>
<reference evidence="5 6" key="1">
    <citation type="submission" date="2017-03" db="EMBL/GenBank/DDBJ databases">
        <authorList>
            <person name="Afonso C.L."/>
            <person name="Miller P.J."/>
            <person name="Scott M.A."/>
            <person name="Spackman E."/>
            <person name="Goraichik I."/>
            <person name="Dimitrov K.M."/>
            <person name="Suarez D.L."/>
            <person name="Swayne D.E."/>
        </authorList>
    </citation>
    <scope>NUCLEOTIDE SEQUENCE [LARGE SCALE GENOMIC DNA]</scope>
    <source>
        <strain evidence="5 6">CECT 7450</strain>
    </source>
</reference>
<keyword evidence="2 4" id="KW-0808">Transferase</keyword>
<evidence type="ECO:0000256" key="1">
    <source>
        <dbReference type="ARBA" id="ARBA00022490"/>
    </source>
</evidence>
<comment type="similarity">
    <text evidence="4">Belongs to the L/F-transferase family.</text>
</comment>
<dbReference type="GO" id="GO:0008914">
    <property type="term" value="F:leucyl-tRNA--protein transferase activity"/>
    <property type="evidence" value="ECO:0007669"/>
    <property type="project" value="UniProtKB-UniRule"/>
</dbReference>
<comment type="function">
    <text evidence="4">Functions in the N-end rule pathway of protein degradation where it conjugates Leu, Phe and, less efficiently, Met from aminoacyl-tRNAs to the N-termini of proteins containing an N-terminal arginine or lysine.</text>
</comment>
<dbReference type="InterPro" id="IPR042221">
    <property type="entry name" value="Leu/Phe-tRNA_Trfase_N"/>
</dbReference>
<sequence length="216" mass="24501">MTDALPEITPQLLLRAYASGIFPMAEGQDDPEIFWVDPRQRGILPLDGFHISRSLARRMRKAEYTASWNRDFPGVLNGCADREQTWINDEIRQLYTALHEMGYAYSLEIWEKEALVGGVYGVALGQAFFGESMFSRQTDASKLALAHLCDHLRRCQFTLLDTQFITEHLTSLGAVEIPRAEYRELLKLALVHSSTLDSVSFDPASDRVLQRMTQTS</sequence>
<keyword evidence="6" id="KW-1185">Reference proteome</keyword>
<comment type="catalytic activity">
    <reaction evidence="4">
        <text>N-terminal L-arginyl-[protein] + L-leucyl-tRNA(Leu) = N-terminal L-leucyl-L-arginyl-[protein] + tRNA(Leu) + H(+)</text>
        <dbReference type="Rhea" id="RHEA:50416"/>
        <dbReference type="Rhea" id="RHEA-COMP:9613"/>
        <dbReference type="Rhea" id="RHEA-COMP:9622"/>
        <dbReference type="Rhea" id="RHEA-COMP:12672"/>
        <dbReference type="Rhea" id="RHEA-COMP:12673"/>
        <dbReference type="ChEBI" id="CHEBI:15378"/>
        <dbReference type="ChEBI" id="CHEBI:64719"/>
        <dbReference type="ChEBI" id="CHEBI:78442"/>
        <dbReference type="ChEBI" id="CHEBI:78494"/>
        <dbReference type="ChEBI" id="CHEBI:133044"/>
        <dbReference type="EC" id="2.3.2.6"/>
    </reaction>
</comment>
<dbReference type="RefSeq" id="WP_085804388.1">
    <property type="nucleotide sequence ID" value="NZ_FWFX01000002.1"/>
</dbReference>
<dbReference type="InterPro" id="IPR042203">
    <property type="entry name" value="Leu/Phe-tRNA_Trfase_C"/>
</dbReference>
<evidence type="ECO:0000256" key="2">
    <source>
        <dbReference type="ARBA" id="ARBA00022679"/>
    </source>
</evidence>
<dbReference type="SUPFAM" id="SSF55729">
    <property type="entry name" value="Acyl-CoA N-acyltransferases (Nat)"/>
    <property type="match status" value="1"/>
</dbReference>
<protein>
    <recommendedName>
        <fullName evidence="4">Leucyl/phenylalanyl-tRNA--protein transferase</fullName>
        <ecNumber evidence="4">2.3.2.6</ecNumber>
    </recommendedName>
    <alternativeName>
        <fullName evidence="4">L/F-transferase</fullName>
    </alternativeName>
    <alternativeName>
        <fullName evidence="4">Leucyltransferase</fullName>
    </alternativeName>
    <alternativeName>
        <fullName evidence="4">Phenyalanyltransferase</fullName>
    </alternativeName>
</protein>